<keyword evidence="1" id="KW-0812">Transmembrane</keyword>
<feature type="transmembrane region" description="Helical" evidence="1">
    <location>
        <begin position="15"/>
        <end position="38"/>
    </location>
</feature>
<keyword evidence="1" id="KW-0472">Membrane</keyword>
<reference evidence="2 3" key="2">
    <citation type="journal article" date="2017" name="Int. J. Syst. Evol. Microbiol.">
        <title>Mycobacterium stephanolepidis sp. nov., a rapidly growing species related to Mycobacterium chelonae, isolated from marine teleost fish, Stephanolepis cirrhifer.</title>
        <authorList>
            <person name="Fukano H."/>
            <person name="Wada S."/>
            <person name="Kurata O."/>
            <person name="Katayama K."/>
            <person name="Fujiwara N."/>
            <person name="Hoshino Y."/>
        </authorList>
    </citation>
    <scope>NUCLEOTIDE SEQUENCE [LARGE SCALE GENOMIC DNA]</scope>
    <source>
        <strain evidence="2 3">NJB0901</strain>
    </source>
</reference>
<name>A0A1Z4F1W5_9MYCO</name>
<feature type="transmembrane region" description="Helical" evidence="1">
    <location>
        <begin position="336"/>
        <end position="356"/>
    </location>
</feature>
<accession>A0A1Z4F1W5</accession>
<sequence>MEILKNTFFLYRRCFLQLIAIYLVGWLVRYGIVQLAVAIAVKHGLIWGNFLLPLSPLTMLLTYLGMFWVLRPYIFPGSTDGGVDAFLRTTLKILLPVFAVIVLWKLHMYDVWEFERQTSIHLTENQQIDNTAQSEVTRLLRADTTTLSIILVILLAIRRVLSLIAERLPNWMILPRLYVESAWVYILFSASAAVVFGSPRWIKERTIVVWYQEQKQAVFEHLGPIADAVTWITEHTAGTTRAILAPLSWFVIAGLAYANENTSTWGGASQALFGQRRFEQLTQATRKPLNAVKSRWQKLPKAIRSRTDEVRSSILGTFDHVKDALRLALQKGPVPIAVYIVSFAVLVLLYPTGVFFDYSVSDGIAWRVLAHLFGPHEFSWWTSREATIRLAIGTAVEPLRICLVAGTFWYCIGAPDQPISNRTATILSDDSLNSTSTPDS</sequence>
<evidence type="ECO:0000313" key="2">
    <source>
        <dbReference type="EMBL" id="BAX99196.1"/>
    </source>
</evidence>
<keyword evidence="3" id="KW-1185">Reference proteome</keyword>
<keyword evidence="1" id="KW-1133">Transmembrane helix</keyword>
<protein>
    <submittedName>
        <fullName evidence="2">Uncharacterized protein</fullName>
    </submittedName>
</protein>
<reference evidence="3" key="1">
    <citation type="journal article" date="2017" name="Genome Announc.">
        <title>Complete Genome Sequence of Mycobacterium stephanolepidis.</title>
        <authorList>
            <person name="Fukano H."/>
            <person name="Yoshida M."/>
            <person name="Katayama Y."/>
            <person name="Omatsu T."/>
            <person name="Mizutani T."/>
            <person name="Kurata O."/>
            <person name="Wada S."/>
            <person name="Hoshino Y."/>
        </authorList>
    </citation>
    <scope>NUCLEOTIDE SEQUENCE [LARGE SCALE GENOMIC DNA]</scope>
    <source>
        <strain evidence="3">NJB0901</strain>
    </source>
</reference>
<evidence type="ECO:0000256" key="1">
    <source>
        <dbReference type="SAM" id="Phobius"/>
    </source>
</evidence>
<proteinExistence type="predicted"/>
<dbReference type="Proteomes" id="UP000217954">
    <property type="component" value="Chromosome"/>
</dbReference>
<feature type="transmembrane region" description="Helical" evidence="1">
    <location>
        <begin position="50"/>
        <end position="70"/>
    </location>
</feature>
<feature type="transmembrane region" description="Helical" evidence="1">
    <location>
        <begin position="147"/>
        <end position="165"/>
    </location>
</feature>
<gene>
    <name evidence="2" type="ORF">MSTE_03898</name>
</gene>
<dbReference type="AlphaFoldDB" id="A0A1Z4F1W5"/>
<dbReference type="OrthoDB" id="3802671at2"/>
<evidence type="ECO:0000313" key="3">
    <source>
        <dbReference type="Proteomes" id="UP000217954"/>
    </source>
</evidence>
<feature type="transmembrane region" description="Helical" evidence="1">
    <location>
        <begin position="85"/>
        <end position="106"/>
    </location>
</feature>
<dbReference type="KEGG" id="mste:MSTE_03898"/>
<feature type="transmembrane region" description="Helical" evidence="1">
    <location>
        <begin position="177"/>
        <end position="196"/>
    </location>
</feature>
<dbReference type="RefSeq" id="WP_096503634.1">
    <property type="nucleotide sequence ID" value="NZ_AP018165.1"/>
</dbReference>
<organism evidence="2 3">
    <name type="scientific">[Mycobacterium] stephanolepidis</name>
    <dbReference type="NCBI Taxonomy" id="1520670"/>
    <lineage>
        <taxon>Bacteria</taxon>
        <taxon>Bacillati</taxon>
        <taxon>Actinomycetota</taxon>
        <taxon>Actinomycetes</taxon>
        <taxon>Mycobacteriales</taxon>
        <taxon>Mycobacteriaceae</taxon>
        <taxon>Mycobacteroides</taxon>
    </lineage>
</organism>
<dbReference type="EMBL" id="AP018165">
    <property type="protein sequence ID" value="BAX99196.1"/>
    <property type="molecule type" value="Genomic_DNA"/>
</dbReference>